<dbReference type="PROSITE" id="PS50084">
    <property type="entry name" value="KH_TYPE_1"/>
    <property type="match status" value="1"/>
</dbReference>
<dbReference type="AlphaFoldDB" id="A0AAV0V5H3"/>
<evidence type="ECO:0000313" key="5">
    <source>
        <dbReference type="Proteomes" id="UP001162031"/>
    </source>
</evidence>
<name>A0AAV0V5H3_HYABA</name>
<evidence type="ECO:0000256" key="1">
    <source>
        <dbReference type="PROSITE-ProRule" id="PRU00117"/>
    </source>
</evidence>
<accession>A0AAV0V5H3</accession>
<dbReference type="Proteomes" id="UP001162031">
    <property type="component" value="Unassembled WGS sequence"/>
</dbReference>
<dbReference type="EMBL" id="CANTFL010001485">
    <property type="protein sequence ID" value="CAI5743110.1"/>
    <property type="molecule type" value="Genomic_DNA"/>
</dbReference>
<dbReference type="GO" id="GO:0005634">
    <property type="term" value="C:nucleus"/>
    <property type="evidence" value="ECO:0007669"/>
    <property type="project" value="TreeGrafter"/>
</dbReference>
<dbReference type="PANTHER" id="PTHR12876">
    <property type="entry name" value="N4BP1-RELATED"/>
    <property type="match status" value="1"/>
</dbReference>
<comment type="caution">
    <text evidence="4">The sequence shown here is derived from an EMBL/GenBank/DDBJ whole genome shotgun (WGS) entry which is preliminary data.</text>
</comment>
<gene>
    <name evidence="4" type="ORF">HBR001_LOCUS9310</name>
</gene>
<evidence type="ECO:0000313" key="4">
    <source>
        <dbReference type="EMBL" id="CAI5743110.1"/>
    </source>
</evidence>
<feature type="region of interest" description="Disordered" evidence="2">
    <location>
        <begin position="363"/>
        <end position="388"/>
    </location>
</feature>
<keyword evidence="1" id="KW-0694">RNA-binding</keyword>
<organism evidence="4 5">
    <name type="scientific">Hyaloperonospora brassicae</name>
    <name type="common">Brassica downy mildew</name>
    <name type="synonym">Peronospora brassicae</name>
    <dbReference type="NCBI Taxonomy" id="162125"/>
    <lineage>
        <taxon>Eukaryota</taxon>
        <taxon>Sar</taxon>
        <taxon>Stramenopiles</taxon>
        <taxon>Oomycota</taxon>
        <taxon>Peronosporomycetes</taxon>
        <taxon>Peronosporales</taxon>
        <taxon>Peronosporaceae</taxon>
        <taxon>Hyaloperonospora</taxon>
    </lineage>
</organism>
<feature type="domain" description="RNase NYN" evidence="3">
    <location>
        <begin position="8"/>
        <end position="163"/>
    </location>
</feature>
<dbReference type="Gene3D" id="3.40.50.11980">
    <property type="match status" value="1"/>
</dbReference>
<feature type="region of interest" description="Disordered" evidence="2">
    <location>
        <begin position="202"/>
        <end position="223"/>
    </location>
</feature>
<protein>
    <recommendedName>
        <fullName evidence="3">RNase NYN domain-containing protein</fullName>
    </recommendedName>
</protein>
<dbReference type="GO" id="GO:0036464">
    <property type="term" value="C:cytoplasmic ribonucleoprotein granule"/>
    <property type="evidence" value="ECO:0007669"/>
    <property type="project" value="TreeGrafter"/>
</dbReference>
<dbReference type="Pfam" id="PF11977">
    <property type="entry name" value="RNase_Zc3h12a"/>
    <property type="match status" value="1"/>
</dbReference>
<proteinExistence type="predicted"/>
<reference evidence="4" key="1">
    <citation type="submission" date="2022-12" db="EMBL/GenBank/DDBJ databases">
        <authorList>
            <person name="Webb A."/>
        </authorList>
    </citation>
    <scope>NUCLEOTIDE SEQUENCE</scope>
    <source>
        <strain evidence="4">Hp1</strain>
    </source>
</reference>
<dbReference type="SUPFAM" id="SSF54791">
    <property type="entry name" value="Eukaryotic type KH-domain (KH-domain type I)"/>
    <property type="match status" value="1"/>
</dbReference>
<feature type="compositionally biased region" description="Basic and acidic residues" evidence="2">
    <location>
        <begin position="372"/>
        <end position="388"/>
    </location>
</feature>
<dbReference type="GO" id="GO:0004521">
    <property type="term" value="F:RNA endonuclease activity"/>
    <property type="evidence" value="ECO:0007669"/>
    <property type="project" value="TreeGrafter"/>
</dbReference>
<sequence length="388" mass="43443">MAKVGECVIVIDGANVACQKEGNVHVPKLAAAIQYFRSLQRTAGGHPIKCVAFAPNFWLNAKPPSSSSDGCRDSSSAIGTQDSALLKEMVQNDAVILTPSHAHDDLYVIDYAVKYDGFIVTNDMFRDHVSNKRSFHGKTLTRNWARLHCIDFTFVGKEFMPNPRAMERVFNFQPLAKSDLLLASAAPLSTAATANMTNVPKSSLQKTLSGDDGDQRDADDDVDEDGMVIDHAGARQRKHIDLSEVSYYTLPRELLPMLHGEGGITMEKFQDYTGTYIVLPSYTVLGSPLTRPKSDVLTVSIYGPEASRRTAVGYLDAFLLEMQQKAQYAFQQQQQQQQHQHQQHQHQQQQQLSYQVHSATICPQQRQQHITGNEDMRTQDDHLMEIDY</sequence>
<dbReference type="InterPro" id="IPR036612">
    <property type="entry name" value="KH_dom_type_1_sf"/>
</dbReference>
<feature type="compositionally biased region" description="Low complexity" evidence="2">
    <location>
        <begin position="335"/>
        <end position="351"/>
    </location>
</feature>
<evidence type="ECO:0000259" key="3">
    <source>
        <dbReference type="Pfam" id="PF11977"/>
    </source>
</evidence>
<dbReference type="InterPro" id="IPR021869">
    <property type="entry name" value="RNase_Zc3h12_NYN"/>
</dbReference>
<dbReference type="InterPro" id="IPR051101">
    <property type="entry name" value="ZC3H12/N4BP1_RNase_Reg"/>
</dbReference>
<feature type="region of interest" description="Disordered" evidence="2">
    <location>
        <begin position="335"/>
        <end position="354"/>
    </location>
</feature>
<dbReference type="PANTHER" id="PTHR12876:SF35">
    <property type="entry name" value="LD08718P-RELATED"/>
    <property type="match status" value="1"/>
</dbReference>
<keyword evidence="5" id="KW-1185">Reference proteome</keyword>
<dbReference type="GO" id="GO:0003729">
    <property type="term" value="F:mRNA binding"/>
    <property type="evidence" value="ECO:0007669"/>
    <property type="project" value="TreeGrafter"/>
</dbReference>
<evidence type="ECO:0000256" key="2">
    <source>
        <dbReference type="SAM" id="MobiDB-lite"/>
    </source>
</evidence>
<feature type="compositionally biased region" description="Acidic residues" evidence="2">
    <location>
        <begin position="211"/>
        <end position="223"/>
    </location>
</feature>